<dbReference type="EMBL" id="JBHLTN010000007">
    <property type="protein sequence ID" value="MFC0591620.1"/>
    <property type="molecule type" value="Genomic_DNA"/>
</dbReference>
<comment type="similarity">
    <text evidence="1">Belongs to the short-chain dehydrogenases/reductases (SDR) family.</text>
</comment>
<keyword evidence="2 3" id="KW-0560">Oxidoreductase</keyword>
<accession>A0ABV6PP70</accession>
<dbReference type="InterPro" id="IPR020904">
    <property type="entry name" value="Sc_DH/Rdtase_CS"/>
</dbReference>
<comment type="caution">
    <text evidence="3">The sequence shown here is derived from an EMBL/GenBank/DDBJ whole genome shotgun (WGS) entry which is preliminary data.</text>
</comment>
<dbReference type="PANTHER" id="PTHR24321:SF8">
    <property type="entry name" value="ESTRADIOL 17-BETA-DEHYDROGENASE 8-RELATED"/>
    <property type="match status" value="1"/>
</dbReference>
<dbReference type="SUPFAM" id="SSF51735">
    <property type="entry name" value="NAD(P)-binding Rossmann-fold domains"/>
    <property type="match status" value="1"/>
</dbReference>
<dbReference type="Proteomes" id="UP001589834">
    <property type="component" value="Unassembled WGS sequence"/>
</dbReference>
<dbReference type="NCBIfam" id="NF005559">
    <property type="entry name" value="PRK07231.1"/>
    <property type="match status" value="1"/>
</dbReference>
<proteinExistence type="inferred from homology"/>
<dbReference type="EC" id="1.1.1.-" evidence="3"/>
<organism evidence="3 4">
    <name type="scientific">Ottowia pentelensis</name>
    <dbReference type="NCBI Taxonomy" id="511108"/>
    <lineage>
        <taxon>Bacteria</taxon>
        <taxon>Pseudomonadati</taxon>
        <taxon>Pseudomonadota</taxon>
        <taxon>Betaproteobacteria</taxon>
        <taxon>Burkholderiales</taxon>
        <taxon>Comamonadaceae</taxon>
        <taxon>Ottowia</taxon>
    </lineage>
</organism>
<dbReference type="Pfam" id="PF13561">
    <property type="entry name" value="adh_short_C2"/>
    <property type="match status" value="1"/>
</dbReference>
<evidence type="ECO:0000313" key="3">
    <source>
        <dbReference type="EMBL" id="MFC0591620.1"/>
    </source>
</evidence>
<dbReference type="PRINTS" id="PR00080">
    <property type="entry name" value="SDRFAMILY"/>
</dbReference>
<dbReference type="InterPro" id="IPR002347">
    <property type="entry name" value="SDR_fam"/>
</dbReference>
<keyword evidence="4" id="KW-1185">Reference proteome</keyword>
<dbReference type="InterPro" id="IPR036291">
    <property type="entry name" value="NAD(P)-bd_dom_sf"/>
</dbReference>
<gene>
    <name evidence="3" type="ORF">ACFFGG_03530</name>
</gene>
<name>A0ABV6PP70_9BURK</name>
<dbReference type="PROSITE" id="PS00061">
    <property type="entry name" value="ADH_SHORT"/>
    <property type="match status" value="1"/>
</dbReference>
<sequence>MLLKDKTAIITGAGSGLGRGIAQAFAREGANVVLADISAKGGQESLAAIQGAGGRAIFVQGDVADPAYHLEVVARAKAEYGRLDIAVNNAGVSHDLAPAADIPVETWDRVIRIDLSGVFYGVRAQIPAMLEAGGGAIVNMASVGGAVGSAGLSPYCSAKHGVVGLTQTIALDYAERGIRANAVGPGFIKTELINFFPPEERAKLDKIHPLGRLGEVGEVAEMVIWLASPKASFVTGAFFPVDGGTLAR</sequence>
<dbReference type="GO" id="GO:0016491">
    <property type="term" value="F:oxidoreductase activity"/>
    <property type="evidence" value="ECO:0007669"/>
    <property type="project" value="UniProtKB-KW"/>
</dbReference>
<dbReference type="PANTHER" id="PTHR24321">
    <property type="entry name" value="DEHYDROGENASES, SHORT CHAIN"/>
    <property type="match status" value="1"/>
</dbReference>
<evidence type="ECO:0000256" key="1">
    <source>
        <dbReference type="ARBA" id="ARBA00006484"/>
    </source>
</evidence>
<dbReference type="Gene3D" id="3.40.50.720">
    <property type="entry name" value="NAD(P)-binding Rossmann-like Domain"/>
    <property type="match status" value="1"/>
</dbReference>
<evidence type="ECO:0000313" key="4">
    <source>
        <dbReference type="Proteomes" id="UP001589834"/>
    </source>
</evidence>
<evidence type="ECO:0000256" key="2">
    <source>
        <dbReference type="ARBA" id="ARBA00023002"/>
    </source>
</evidence>
<dbReference type="CDD" id="cd05233">
    <property type="entry name" value="SDR_c"/>
    <property type="match status" value="1"/>
</dbReference>
<dbReference type="PRINTS" id="PR00081">
    <property type="entry name" value="GDHRDH"/>
</dbReference>
<dbReference type="RefSeq" id="WP_377479886.1">
    <property type="nucleotide sequence ID" value="NZ_JBHLTN010000007.1"/>
</dbReference>
<reference evidence="3 4" key="1">
    <citation type="submission" date="2024-09" db="EMBL/GenBank/DDBJ databases">
        <authorList>
            <person name="Sun Q."/>
            <person name="Mori K."/>
        </authorList>
    </citation>
    <scope>NUCLEOTIDE SEQUENCE [LARGE SCALE GENOMIC DNA]</scope>
    <source>
        <strain evidence="3 4">NCAIM B.02336</strain>
    </source>
</reference>
<protein>
    <submittedName>
        <fullName evidence="3">SDR family NAD(P)-dependent oxidoreductase</fullName>
        <ecNumber evidence="3">1.1.1.-</ecNumber>
    </submittedName>
</protein>